<dbReference type="PRINTS" id="PR00368">
    <property type="entry name" value="FADPNR"/>
</dbReference>
<protein>
    <submittedName>
        <fullName evidence="2">Thioredoxin reductase</fullName>
    </submittedName>
</protein>
<dbReference type="GO" id="GO:0050660">
    <property type="term" value="F:flavin adenine dinucleotide binding"/>
    <property type="evidence" value="ECO:0007669"/>
    <property type="project" value="TreeGrafter"/>
</dbReference>
<comment type="caution">
    <text evidence="2">The sequence shown here is derived from an EMBL/GenBank/DDBJ whole genome shotgun (WGS) entry which is preliminary data.</text>
</comment>
<proteinExistence type="predicted"/>
<dbReference type="GO" id="GO:0004497">
    <property type="term" value="F:monooxygenase activity"/>
    <property type="evidence" value="ECO:0007669"/>
    <property type="project" value="TreeGrafter"/>
</dbReference>
<evidence type="ECO:0000256" key="1">
    <source>
        <dbReference type="ARBA" id="ARBA00023002"/>
    </source>
</evidence>
<dbReference type="PANTHER" id="PTHR43539">
    <property type="entry name" value="FLAVIN-BINDING MONOOXYGENASE-LIKE PROTEIN (AFU_ORTHOLOGUE AFUA_4G09220)"/>
    <property type="match status" value="1"/>
</dbReference>
<dbReference type="EMBL" id="JPKR02000003">
    <property type="protein sequence ID" value="KGD72141.1"/>
    <property type="molecule type" value="Genomic_DNA"/>
</dbReference>
<reference evidence="2" key="1">
    <citation type="submission" date="2014-12" db="EMBL/GenBank/DDBJ databases">
        <title>The draft genome of the Tatumella morbirosei type strain, LMG23360T isolated from pineapple rot.</title>
        <authorList>
            <person name="Smits T.H."/>
            <person name="Palmer M."/>
            <person name="Venter S.N."/>
            <person name="Duffy B."/>
            <person name="Steenkamp E.T."/>
            <person name="Chan W.Y."/>
            <person name="Coutinho T.A."/>
            <person name="Coetzee M.P."/>
            <person name="De Maayer P."/>
        </authorList>
    </citation>
    <scope>NUCLEOTIDE SEQUENCE [LARGE SCALE GENOMIC DNA]</scope>
    <source>
        <strain evidence="2">LMG 23360</strain>
    </source>
</reference>
<dbReference type="Gene3D" id="3.50.50.60">
    <property type="entry name" value="FAD/NAD(P)-binding domain"/>
    <property type="match status" value="2"/>
</dbReference>
<dbReference type="STRING" id="642227.HA49_15350"/>
<organism evidence="2 3">
    <name type="scientific">Tatumella morbirosei</name>
    <dbReference type="NCBI Taxonomy" id="642227"/>
    <lineage>
        <taxon>Bacteria</taxon>
        <taxon>Pseudomonadati</taxon>
        <taxon>Pseudomonadota</taxon>
        <taxon>Gammaproteobacteria</taxon>
        <taxon>Enterobacterales</taxon>
        <taxon>Erwiniaceae</taxon>
        <taxon>Tatumella</taxon>
    </lineage>
</organism>
<sequence>MNQAREVIIVGAGPAGVGMAAILRRSAIQDILVVDSHEVGASFLRWPKETRFITPSFFSNPFGQPDLNSVTPDSSLALFSGEEHPGGQTYASYLRAVLDEYQIPVLAPAKITKVALLSSGHFILTTATSETLETRCLIWATGEFQFPDRKIFPGAGLCCHYADVTSWKETPAGEYIVIGNYESAVDAAVNLLENGSSVKMLTRSAPWSTHHISDPSVSLSPYTRDRLNRIMNHRRFEICEDADVCQVTRTASPESVYEVHTTHGQIFTTDQQPLLATGFQCGGGARQLSGFFEWNDDGYPKLTDEDCSTLFPGLYLVGPHVRHASNIYCFIYKFRQRFPVVAQSIHRHLGLPSEGLQNWWELPSEPACCINDNCAC</sequence>
<name>A0A095T5F5_9GAMM</name>
<dbReference type="Proteomes" id="UP000029577">
    <property type="component" value="Unassembled WGS sequence"/>
</dbReference>
<dbReference type="OrthoDB" id="178899at2"/>
<dbReference type="SUPFAM" id="SSF51905">
    <property type="entry name" value="FAD/NAD(P)-binding domain"/>
    <property type="match status" value="1"/>
</dbReference>
<keyword evidence="1" id="KW-0560">Oxidoreductase</keyword>
<dbReference type="InterPro" id="IPR050982">
    <property type="entry name" value="Auxin_biosynth/cation_transpt"/>
</dbReference>
<dbReference type="InterPro" id="IPR036188">
    <property type="entry name" value="FAD/NAD-bd_sf"/>
</dbReference>
<dbReference type="eggNOG" id="COG2072">
    <property type="taxonomic scope" value="Bacteria"/>
</dbReference>
<keyword evidence="3" id="KW-1185">Reference proteome</keyword>
<gene>
    <name evidence="2" type="ORF">HA49_15350</name>
</gene>
<dbReference type="Pfam" id="PF13738">
    <property type="entry name" value="Pyr_redox_3"/>
    <property type="match status" value="1"/>
</dbReference>
<accession>A0A095T5F5</accession>
<evidence type="ECO:0000313" key="3">
    <source>
        <dbReference type="Proteomes" id="UP000029577"/>
    </source>
</evidence>
<dbReference type="PRINTS" id="PR00469">
    <property type="entry name" value="PNDRDTASEII"/>
</dbReference>
<dbReference type="AlphaFoldDB" id="A0A095T5F5"/>
<dbReference type="PANTHER" id="PTHR43539:SF89">
    <property type="entry name" value="NAD(P)-BINDING DOMAIN-CONTAINING PROTEIN"/>
    <property type="match status" value="1"/>
</dbReference>
<dbReference type="RefSeq" id="WP_038021428.1">
    <property type="nucleotide sequence ID" value="NZ_JPKR02000003.1"/>
</dbReference>
<evidence type="ECO:0000313" key="2">
    <source>
        <dbReference type="EMBL" id="KGD72141.1"/>
    </source>
</evidence>